<gene>
    <name evidence="4" type="ORF">CINF_0292</name>
</gene>
<dbReference type="Gene3D" id="3.40.50.300">
    <property type="entry name" value="P-loop containing nucleotide triphosphate hydrolases"/>
    <property type="match status" value="1"/>
</dbReference>
<reference evidence="4 5" key="1">
    <citation type="submission" date="2020-02" db="EMBL/GenBank/DDBJ databases">
        <title>Complete genome sequence of the novel Campylobacter species Candidatus Campylobacter infans.</title>
        <authorList>
            <person name="Duim B."/>
            <person name="Zomer A."/>
            <person name="van der Graaf L."/>
            <person name="Wagenaar J."/>
        </authorList>
    </citation>
    <scope>NUCLEOTIDE SEQUENCE [LARGE SCALE GENOMIC DNA]</scope>
    <source>
        <strain evidence="4 5">19S00001</strain>
    </source>
</reference>
<dbReference type="InterPro" id="IPR010488">
    <property type="entry name" value="Zeta_toxin_domain"/>
</dbReference>
<keyword evidence="1" id="KW-0547">Nucleotide-binding</keyword>
<name>A0A7H9CJC7_9BACT</name>
<dbReference type="InterPro" id="IPR027417">
    <property type="entry name" value="P-loop_NTPase"/>
</dbReference>
<dbReference type="PANTHER" id="PTHR39206:SF1">
    <property type="entry name" value="SLL8004 PROTEIN"/>
    <property type="match status" value="1"/>
</dbReference>
<dbReference type="PANTHER" id="PTHR39206">
    <property type="entry name" value="SLL8004 PROTEIN"/>
    <property type="match status" value="1"/>
</dbReference>
<evidence type="ECO:0000256" key="2">
    <source>
        <dbReference type="ARBA" id="ARBA00022840"/>
    </source>
</evidence>
<keyword evidence="5" id="KW-1185">Reference proteome</keyword>
<evidence type="ECO:0000313" key="4">
    <source>
        <dbReference type="EMBL" id="QLI04839.1"/>
    </source>
</evidence>
<keyword evidence="2" id="KW-0067">ATP-binding</keyword>
<evidence type="ECO:0000313" key="5">
    <source>
        <dbReference type="Proteomes" id="UP000509414"/>
    </source>
</evidence>
<protein>
    <submittedName>
        <fullName evidence="4">Zeta toxin domain-containing protein</fullName>
    </submittedName>
</protein>
<dbReference type="Proteomes" id="UP000509414">
    <property type="component" value="Chromosome"/>
</dbReference>
<dbReference type="EMBL" id="CP049075">
    <property type="protein sequence ID" value="QLI04839.1"/>
    <property type="molecule type" value="Genomic_DNA"/>
</dbReference>
<organism evidence="4 5">
    <name type="scientific">Candidatus Campylobacter infans</name>
    <dbReference type="NCBI Taxonomy" id="2561898"/>
    <lineage>
        <taxon>Bacteria</taxon>
        <taxon>Pseudomonadati</taxon>
        <taxon>Campylobacterota</taxon>
        <taxon>Epsilonproteobacteria</taxon>
        <taxon>Campylobacterales</taxon>
        <taxon>Campylobacteraceae</taxon>
        <taxon>Campylobacter</taxon>
    </lineage>
</organism>
<sequence>MANQPTATIFAGVNGAGKTTLYFLAQEQGINLGYRINVDEIAQSIGDHKDTKTQVRASKIAIKMRRVHLRDRLDFNQETTLCGKSILNLFNELKVNNYKINLRFVGLDSPQTAKERVKIRVAKGGHDTKPHLIDKRYYESMQNLLKVVPLCNEILVYDNTQNYEIIAKITNGVLDLQKNIAWFNDLISNKTTKNI</sequence>
<evidence type="ECO:0000256" key="1">
    <source>
        <dbReference type="ARBA" id="ARBA00022741"/>
    </source>
</evidence>
<accession>A0A7H9CJC7</accession>
<dbReference type="GO" id="GO:0005524">
    <property type="term" value="F:ATP binding"/>
    <property type="evidence" value="ECO:0007669"/>
    <property type="project" value="UniProtKB-KW"/>
</dbReference>
<dbReference type="AlphaFoldDB" id="A0A7H9CJC7"/>
<dbReference type="SUPFAM" id="SSF52540">
    <property type="entry name" value="P-loop containing nucleoside triphosphate hydrolases"/>
    <property type="match status" value="1"/>
</dbReference>
<proteinExistence type="predicted"/>
<dbReference type="GO" id="GO:0016301">
    <property type="term" value="F:kinase activity"/>
    <property type="evidence" value="ECO:0007669"/>
    <property type="project" value="InterPro"/>
</dbReference>
<dbReference type="KEGG" id="cinf:CINF_0292"/>
<dbReference type="Pfam" id="PF06414">
    <property type="entry name" value="Zeta_toxin"/>
    <property type="match status" value="1"/>
</dbReference>
<evidence type="ECO:0000259" key="3">
    <source>
        <dbReference type="Pfam" id="PF06414"/>
    </source>
</evidence>
<feature type="domain" description="Zeta toxin" evidence="3">
    <location>
        <begin position="3"/>
        <end position="160"/>
    </location>
</feature>